<dbReference type="EMBL" id="QXGH01000009">
    <property type="protein sequence ID" value="RHW28841.1"/>
    <property type="molecule type" value="Genomic_DNA"/>
</dbReference>
<feature type="transmembrane region" description="Helical" evidence="1">
    <location>
        <begin position="82"/>
        <end position="106"/>
    </location>
</feature>
<dbReference type="Proteomes" id="UP000283644">
    <property type="component" value="Unassembled WGS sequence"/>
</dbReference>
<evidence type="ECO:0000313" key="4">
    <source>
        <dbReference type="Proteomes" id="UP000283644"/>
    </source>
</evidence>
<protein>
    <recommendedName>
        <fullName evidence="2">DUF7224 domain-containing protein</fullName>
    </recommendedName>
</protein>
<feature type="transmembrane region" description="Helical" evidence="1">
    <location>
        <begin position="112"/>
        <end position="135"/>
    </location>
</feature>
<feature type="domain" description="DUF7224" evidence="2">
    <location>
        <begin position="261"/>
        <end position="401"/>
    </location>
</feature>
<dbReference type="Pfam" id="PF23866">
    <property type="entry name" value="DUF7224"/>
    <property type="match status" value="1"/>
</dbReference>
<reference evidence="3 4" key="1">
    <citation type="submission" date="2018-09" db="EMBL/GenBank/DDBJ databases">
        <title>Genome sequencing of Nocardioides immobilis CCTCC AB 2017083 for comparison to Nocardioides silvaticus.</title>
        <authorList>
            <person name="Li C."/>
            <person name="Wang G."/>
        </authorList>
    </citation>
    <scope>NUCLEOTIDE SEQUENCE [LARGE SCALE GENOMIC DNA]</scope>
    <source>
        <strain evidence="3 4">CCTCC AB 2017083</strain>
    </source>
</reference>
<keyword evidence="1" id="KW-0812">Transmembrane</keyword>
<proteinExistence type="predicted"/>
<name>A0A417Y8I2_9ACTN</name>
<feature type="transmembrane region" description="Helical" evidence="1">
    <location>
        <begin position="142"/>
        <end position="162"/>
    </location>
</feature>
<dbReference type="InterPro" id="IPR055648">
    <property type="entry name" value="DUF7224"/>
</dbReference>
<dbReference type="AlphaFoldDB" id="A0A417Y8I2"/>
<keyword evidence="1" id="KW-0472">Membrane</keyword>
<evidence type="ECO:0000256" key="1">
    <source>
        <dbReference type="SAM" id="Phobius"/>
    </source>
</evidence>
<feature type="transmembrane region" description="Helical" evidence="1">
    <location>
        <begin position="42"/>
        <end position="61"/>
    </location>
</feature>
<dbReference type="RefSeq" id="WP_118922471.1">
    <property type="nucleotide sequence ID" value="NZ_QXGH01000009.1"/>
</dbReference>
<dbReference type="OrthoDB" id="3827880at2"/>
<comment type="caution">
    <text evidence="3">The sequence shown here is derived from an EMBL/GenBank/DDBJ whole genome shotgun (WGS) entry which is preliminary data.</text>
</comment>
<gene>
    <name evidence="3" type="ORF">D0Z08_03080</name>
</gene>
<evidence type="ECO:0000259" key="2">
    <source>
        <dbReference type="Pfam" id="PF23866"/>
    </source>
</evidence>
<sequence>MDSRIRAALVLPVAGVGAYVLFSETHWMGGWAATIDIVTGSTVLTGPVIASVAAGLHLTSLRMRPISDAAARGWQVPYRSALDGWLVGVVAYLVTLALAVASTLLIPHGGPAQWWVLLAGVLVLALAALFGTLVTQVLPHPVAVLAAGPVLFLIGAFGPAPLPEVLRFGPTGSMTGGQIIPSVYLTRFAAVVAICIGLAVASAPWRERQRRPRLVAAAGAAVVAVLLGAGGVFATATGISETRLEASGERPTACAGEDPTVCVMPSHRRYLAAVRRSVDEAAPVLVDAGVTLPDRYQESSGGKVSEGSGTFYVDPYLTAERSFRDSVLLLARPADCPQWSSDKGPPYAAWDAEQLIAEWAVARHGGRPEAFNREMNAWLPQIDDGATRTWVVETFDMLKSCRFDRIVMPWE</sequence>
<organism evidence="3 4">
    <name type="scientific">Nocardioides immobilis</name>
    <dbReference type="NCBI Taxonomy" id="2049295"/>
    <lineage>
        <taxon>Bacteria</taxon>
        <taxon>Bacillati</taxon>
        <taxon>Actinomycetota</taxon>
        <taxon>Actinomycetes</taxon>
        <taxon>Propionibacteriales</taxon>
        <taxon>Nocardioidaceae</taxon>
        <taxon>Nocardioides</taxon>
    </lineage>
</organism>
<accession>A0A417Y8I2</accession>
<feature type="transmembrane region" description="Helical" evidence="1">
    <location>
        <begin position="182"/>
        <end position="202"/>
    </location>
</feature>
<keyword evidence="1" id="KW-1133">Transmembrane helix</keyword>
<evidence type="ECO:0000313" key="3">
    <source>
        <dbReference type="EMBL" id="RHW28841.1"/>
    </source>
</evidence>
<feature type="transmembrane region" description="Helical" evidence="1">
    <location>
        <begin position="214"/>
        <end position="234"/>
    </location>
</feature>
<keyword evidence="4" id="KW-1185">Reference proteome</keyword>